<protein>
    <recommendedName>
        <fullName evidence="4">SH3 domain-containing protein</fullName>
    </recommendedName>
</protein>
<dbReference type="Pfam" id="PF07653">
    <property type="entry name" value="SH3_2"/>
    <property type="match status" value="1"/>
</dbReference>
<feature type="domain" description="SH3" evidence="4">
    <location>
        <begin position="212"/>
        <end position="283"/>
    </location>
</feature>
<accession>A0ABR2ZUU5</accession>
<dbReference type="PROSITE" id="PS50002">
    <property type="entry name" value="SH3"/>
    <property type="match status" value="1"/>
</dbReference>
<reference evidence="5 6" key="1">
    <citation type="submission" date="2024-05" db="EMBL/GenBank/DDBJ databases">
        <title>A draft genome resource for the thread blight pathogen Marasmius tenuissimus strain MS-2.</title>
        <authorList>
            <person name="Yulfo-Soto G.E."/>
            <person name="Baruah I.K."/>
            <person name="Amoako-Attah I."/>
            <person name="Bukari Y."/>
            <person name="Meinhardt L.W."/>
            <person name="Bailey B.A."/>
            <person name="Cohen S.P."/>
        </authorList>
    </citation>
    <scope>NUCLEOTIDE SEQUENCE [LARGE SCALE GENOMIC DNA]</scope>
    <source>
        <strain evidence="5 6">MS-2</strain>
    </source>
</reference>
<proteinExistence type="predicted"/>
<dbReference type="EMBL" id="JBBXMP010000049">
    <property type="protein sequence ID" value="KAL0065366.1"/>
    <property type="molecule type" value="Genomic_DNA"/>
</dbReference>
<name>A0ABR2ZUU5_9AGAR</name>
<keyword evidence="1 2" id="KW-0728">SH3 domain</keyword>
<dbReference type="SUPFAM" id="SSF50044">
    <property type="entry name" value="SH3-domain"/>
    <property type="match status" value="1"/>
</dbReference>
<dbReference type="InterPro" id="IPR001452">
    <property type="entry name" value="SH3_domain"/>
</dbReference>
<dbReference type="CDD" id="cd00174">
    <property type="entry name" value="SH3"/>
    <property type="match status" value="1"/>
</dbReference>
<feature type="compositionally biased region" description="Low complexity" evidence="3">
    <location>
        <begin position="58"/>
        <end position="71"/>
    </location>
</feature>
<feature type="region of interest" description="Disordered" evidence="3">
    <location>
        <begin position="1"/>
        <end position="79"/>
    </location>
</feature>
<evidence type="ECO:0000256" key="3">
    <source>
        <dbReference type="SAM" id="MobiDB-lite"/>
    </source>
</evidence>
<feature type="compositionally biased region" description="Low complexity" evidence="3">
    <location>
        <begin position="142"/>
        <end position="153"/>
    </location>
</feature>
<feature type="compositionally biased region" description="Acidic residues" evidence="3">
    <location>
        <begin position="156"/>
        <end position="176"/>
    </location>
</feature>
<feature type="region of interest" description="Disordered" evidence="3">
    <location>
        <begin position="138"/>
        <end position="210"/>
    </location>
</feature>
<evidence type="ECO:0000256" key="1">
    <source>
        <dbReference type="ARBA" id="ARBA00022443"/>
    </source>
</evidence>
<organism evidence="5 6">
    <name type="scientific">Marasmius tenuissimus</name>
    <dbReference type="NCBI Taxonomy" id="585030"/>
    <lineage>
        <taxon>Eukaryota</taxon>
        <taxon>Fungi</taxon>
        <taxon>Dikarya</taxon>
        <taxon>Basidiomycota</taxon>
        <taxon>Agaricomycotina</taxon>
        <taxon>Agaricomycetes</taxon>
        <taxon>Agaricomycetidae</taxon>
        <taxon>Agaricales</taxon>
        <taxon>Marasmiineae</taxon>
        <taxon>Marasmiaceae</taxon>
        <taxon>Marasmius</taxon>
    </lineage>
</organism>
<evidence type="ECO:0000259" key="4">
    <source>
        <dbReference type="PROSITE" id="PS50002"/>
    </source>
</evidence>
<gene>
    <name evidence="5" type="ORF">AAF712_007719</name>
</gene>
<dbReference type="Proteomes" id="UP001437256">
    <property type="component" value="Unassembled WGS sequence"/>
</dbReference>
<keyword evidence="6" id="KW-1185">Reference proteome</keyword>
<evidence type="ECO:0000313" key="6">
    <source>
        <dbReference type="Proteomes" id="UP001437256"/>
    </source>
</evidence>
<feature type="compositionally biased region" description="Low complexity" evidence="3">
    <location>
        <begin position="1"/>
        <end position="23"/>
    </location>
</feature>
<evidence type="ECO:0000313" key="5">
    <source>
        <dbReference type="EMBL" id="KAL0065366.1"/>
    </source>
</evidence>
<dbReference type="InterPro" id="IPR036028">
    <property type="entry name" value="SH3-like_dom_sf"/>
</dbReference>
<dbReference type="SMART" id="SM00326">
    <property type="entry name" value="SH3"/>
    <property type="match status" value="1"/>
</dbReference>
<evidence type="ECO:0000256" key="2">
    <source>
        <dbReference type="PROSITE-ProRule" id="PRU00192"/>
    </source>
</evidence>
<feature type="compositionally biased region" description="Acidic residues" evidence="3">
    <location>
        <begin position="193"/>
        <end position="203"/>
    </location>
</feature>
<dbReference type="Gene3D" id="2.30.30.40">
    <property type="entry name" value="SH3 Domains"/>
    <property type="match status" value="1"/>
</dbReference>
<comment type="caution">
    <text evidence="5">The sequence shown here is derived from an EMBL/GenBank/DDBJ whole genome shotgun (WGS) entry which is preliminary data.</text>
</comment>
<sequence length="285" mass="31122">MPKSNRLSTPSSLSNRLSLTSSRPAPPSPAVSRRTSTALSSIPAATSRPNSLEKRGSLLPLTPTAPETPIPGMIDPTSSARRSIQIRDYAFRVSISDPRALGLGEDVPKPNRVRLLNRKLLGEQGWRIWRKKKREETKRARGSVGSISSVASSQCSEDDWEEDVPISDSDEDDEDVSGWGNFEDNDRSALTTPDDDDDEDGYYPEDQNSGELQSGLYRAMFDFEPEGADEMALQEDQIVRVIGRGGDGWAVVLMDSGAADGETTAQSQKHALVPEGYLEAVELDV</sequence>
<feature type="compositionally biased region" description="Polar residues" evidence="3">
    <location>
        <begin position="37"/>
        <end position="50"/>
    </location>
</feature>